<organism evidence="2 3">
    <name type="scientific">Cryptolaemus montrouzieri</name>
    <dbReference type="NCBI Taxonomy" id="559131"/>
    <lineage>
        <taxon>Eukaryota</taxon>
        <taxon>Metazoa</taxon>
        <taxon>Ecdysozoa</taxon>
        <taxon>Arthropoda</taxon>
        <taxon>Hexapoda</taxon>
        <taxon>Insecta</taxon>
        <taxon>Pterygota</taxon>
        <taxon>Neoptera</taxon>
        <taxon>Endopterygota</taxon>
        <taxon>Coleoptera</taxon>
        <taxon>Polyphaga</taxon>
        <taxon>Cucujiformia</taxon>
        <taxon>Coccinelloidea</taxon>
        <taxon>Coccinellidae</taxon>
        <taxon>Scymninae</taxon>
        <taxon>Scymnini</taxon>
        <taxon>Cryptolaemus</taxon>
    </lineage>
</organism>
<gene>
    <name evidence="2" type="ORF">HHI36_002634</name>
</gene>
<dbReference type="EMBL" id="JABFTP020000185">
    <property type="protein sequence ID" value="KAL3288184.1"/>
    <property type="molecule type" value="Genomic_DNA"/>
</dbReference>
<accession>A0ABD2PB14</accession>
<comment type="caution">
    <text evidence="2">The sequence shown here is derived from an EMBL/GenBank/DDBJ whole genome shotgun (WGS) entry which is preliminary data.</text>
</comment>
<name>A0ABD2PB14_9CUCU</name>
<reference evidence="2 3" key="1">
    <citation type="journal article" date="2021" name="BMC Biol.">
        <title>Horizontally acquired antibacterial genes associated with adaptive radiation of ladybird beetles.</title>
        <authorList>
            <person name="Li H.S."/>
            <person name="Tang X.F."/>
            <person name="Huang Y.H."/>
            <person name="Xu Z.Y."/>
            <person name="Chen M.L."/>
            <person name="Du X.Y."/>
            <person name="Qiu B.Y."/>
            <person name="Chen P.T."/>
            <person name="Zhang W."/>
            <person name="Slipinski A."/>
            <person name="Escalona H.E."/>
            <person name="Waterhouse R.M."/>
            <person name="Zwick A."/>
            <person name="Pang H."/>
        </authorList>
    </citation>
    <scope>NUCLEOTIDE SEQUENCE [LARGE SCALE GENOMIC DNA]</scope>
    <source>
        <strain evidence="2">SYSU2018</strain>
    </source>
</reference>
<dbReference type="Proteomes" id="UP001516400">
    <property type="component" value="Unassembled WGS sequence"/>
</dbReference>
<proteinExistence type="predicted"/>
<evidence type="ECO:0000313" key="2">
    <source>
        <dbReference type="EMBL" id="KAL3288184.1"/>
    </source>
</evidence>
<sequence>MKDLTDPPKNVTKNKLNFKENKLINKSEEEMKKSAVKPKKFNDSSFSEDSDGEGDIVDISLSDLEFPVGKKRNHEYAACISTQNLFINDQKGELRVMCVMCHLWAHNAGVGADKDIYVFNYFH</sequence>
<evidence type="ECO:0000256" key="1">
    <source>
        <dbReference type="SAM" id="MobiDB-lite"/>
    </source>
</evidence>
<feature type="region of interest" description="Disordered" evidence="1">
    <location>
        <begin position="1"/>
        <end position="52"/>
    </location>
</feature>
<keyword evidence="3" id="KW-1185">Reference proteome</keyword>
<evidence type="ECO:0000313" key="3">
    <source>
        <dbReference type="Proteomes" id="UP001516400"/>
    </source>
</evidence>
<feature type="compositionally biased region" description="Basic and acidic residues" evidence="1">
    <location>
        <begin position="17"/>
        <end position="33"/>
    </location>
</feature>
<protein>
    <submittedName>
        <fullName evidence="2">Uncharacterized protein</fullName>
    </submittedName>
</protein>
<dbReference type="AlphaFoldDB" id="A0ABD2PB14"/>